<accession>A0A8J7KK88</accession>
<feature type="signal peptide" evidence="2">
    <location>
        <begin position="1"/>
        <end position="24"/>
    </location>
</feature>
<keyword evidence="2" id="KW-0732">Signal</keyword>
<dbReference type="RefSeq" id="WP_197004603.1">
    <property type="nucleotide sequence ID" value="NZ_BONS01000024.1"/>
</dbReference>
<dbReference type="EMBL" id="JADOUF010000001">
    <property type="protein sequence ID" value="MBG6137779.1"/>
    <property type="molecule type" value="Genomic_DNA"/>
</dbReference>
<comment type="caution">
    <text evidence="3">The sequence shown here is derived from an EMBL/GenBank/DDBJ whole genome shotgun (WGS) entry which is preliminary data.</text>
</comment>
<dbReference type="InterPro" id="IPR013783">
    <property type="entry name" value="Ig-like_fold"/>
</dbReference>
<dbReference type="GO" id="GO:0005975">
    <property type="term" value="P:carbohydrate metabolic process"/>
    <property type="evidence" value="ECO:0007669"/>
    <property type="project" value="UniProtKB-ARBA"/>
</dbReference>
<protein>
    <submittedName>
        <fullName evidence="3">Putative repeat protein (TIGR01451 family)</fullName>
    </submittedName>
</protein>
<proteinExistence type="predicted"/>
<evidence type="ECO:0000313" key="3">
    <source>
        <dbReference type="EMBL" id="MBG6137779.1"/>
    </source>
</evidence>
<dbReference type="Proteomes" id="UP000622552">
    <property type="component" value="Unassembled WGS sequence"/>
</dbReference>
<keyword evidence="1" id="KW-0472">Membrane</keyword>
<dbReference type="AlphaFoldDB" id="A0A8J7KK88"/>
<keyword evidence="1" id="KW-0812">Transmembrane</keyword>
<evidence type="ECO:0000256" key="1">
    <source>
        <dbReference type="SAM" id="Phobius"/>
    </source>
</evidence>
<name>A0A8J7KK88_9ACTN</name>
<keyword evidence="1" id="KW-1133">Transmembrane helix</keyword>
<gene>
    <name evidence="3" type="ORF">IW245_003973</name>
</gene>
<organism evidence="3 4">
    <name type="scientific">Longispora fulva</name>
    <dbReference type="NCBI Taxonomy" id="619741"/>
    <lineage>
        <taxon>Bacteria</taxon>
        <taxon>Bacillati</taxon>
        <taxon>Actinomycetota</taxon>
        <taxon>Actinomycetes</taxon>
        <taxon>Micromonosporales</taxon>
        <taxon>Micromonosporaceae</taxon>
        <taxon>Longispora</taxon>
    </lineage>
</organism>
<dbReference type="Gene3D" id="2.60.40.10">
    <property type="entry name" value="Immunoglobulins"/>
    <property type="match status" value="1"/>
</dbReference>
<keyword evidence="4" id="KW-1185">Reference proteome</keyword>
<reference evidence="3" key="1">
    <citation type="submission" date="2020-11" db="EMBL/GenBank/DDBJ databases">
        <title>Sequencing the genomes of 1000 actinobacteria strains.</title>
        <authorList>
            <person name="Klenk H.-P."/>
        </authorList>
    </citation>
    <scope>NUCLEOTIDE SEQUENCE</scope>
    <source>
        <strain evidence="3">DSM 45356</strain>
    </source>
</reference>
<feature type="chain" id="PRO_5035264832" evidence="2">
    <location>
        <begin position="25"/>
        <end position="182"/>
    </location>
</feature>
<feature type="transmembrane region" description="Helical" evidence="1">
    <location>
        <begin position="155"/>
        <end position="176"/>
    </location>
</feature>
<sequence>MYALRSLFPAILLGGIVLGQGAPAAAEPNLSIAVDDGRASVRAGERHEYTVTVRNAGTESAKLLVEVGVPVGVELTPRSHGAETDGTRVRWPVEVAPGGTTRVRLAGRAPALPDGQRRLALTACALPVRSGPAAACATDMNAVTTRPPVRPADPAWSLAGGAGAVLLVAGGGAWAWRRRRAT</sequence>
<evidence type="ECO:0000256" key="2">
    <source>
        <dbReference type="SAM" id="SignalP"/>
    </source>
</evidence>
<evidence type="ECO:0000313" key="4">
    <source>
        <dbReference type="Proteomes" id="UP000622552"/>
    </source>
</evidence>